<dbReference type="CDD" id="cd06529">
    <property type="entry name" value="S24_LexA-like"/>
    <property type="match status" value="1"/>
</dbReference>
<keyword evidence="2" id="KW-0238">DNA-binding</keyword>
<reference evidence="5" key="1">
    <citation type="journal article" date="2014" name="Int. J. Syst. Evol. Microbiol.">
        <title>Complete genome sequence of Corynebacterium casei LMG S-19264T (=DSM 44701T), isolated from a smear-ripened cheese.</title>
        <authorList>
            <consortium name="US DOE Joint Genome Institute (JGI-PGF)"/>
            <person name="Walter F."/>
            <person name="Albersmeier A."/>
            <person name="Kalinowski J."/>
            <person name="Ruckert C."/>
        </authorList>
    </citation>
    <scope>NUCLEOTIDE SEQUENCE</scope>
    <source>
        <strain evidence="5">CCM 7684</strain>
    </source>
</reference>
<sequence length="202" mass="21930">MESIGSRIRSIRQKAGLTQTEFATRLEGVTRGAVGNWERDLGIKTENLRAIAQQFDVDFNWLATGRGAPVNGADKVPLVGKVGGGAVVYPIDDHAVGAGLDEVDAPPRRTPNMVAVEVEGDSMAAWNADDGSILYYDDRQEPPDPGMIGKIVIVWCEDERVLVKKLLPGSDPGSWSLMSSNGAIERDVPVRYAARVKFIEPR</sequence>
<keyword evidence="1" id="KW-0805">Transcription regulation</keyword>
<dbReference type="Proteomes" id="UP000602745">
    <property type="component" value="Unassembled WGS sequence"/>
</dbReference>
<comment type="caution">
    <text evidence="5">The sequence shown here is derived from an EMBL/GenBank/DDBJ whole genome shotgun (WGS) entry which is preliminary data.</text>
</comment>
<dbReference type="EMBL" id="BMCP01000008">
    <property type="protein sequence ID" value="GGE54653.1"/>
    <property type="molecule type" value="Genomic_DNA"/>
</dbReference>
<evidence type="ECO:0000259" key="4">
    <source>
        <dbReference type="PROSITE" id="PS50943"/>
    </source>
</evidence>
<dbReference type="AlphaFoldDB" id="A0A8J2YNA1"/>
<protein>
    <recommendedName>
        <fullName evidence="4">HTH cro/C1-type domain-containing protein</fullName>
    </recommendedName>
</protein>
<dbReference type="PANTHER" id="PTHR40661:SF3">
    <property type="entry name" value="FELS-1 PROPHAGE TRANSCRIPTIONAL REGULATOR"/>
    <property type="match status" value="1"/>
</dbReference>
<dbReference type="Gene3D" id="1.10.260.40">
    <property type="entry name" value="lambda repressor-like DNA-binding domains"/>
    <property type="match status" value="1"/>
</dbReference>
<dbReference type="SUPFAM" id="SSF51306">
    <property type="entry name" value="LexA/Signal peptidase"/>
    <property type="match status" value="1"/>
</dbReference>
<dbReference type="SUPFAM" id="SSF47413">
    <property type="entry name" value="lambda repressor-like DNA-binding domains"/>
    <property type="match status" value="1"/>
</dbReference>
<name>A0A8J2YNA1_9RHOB</name>
<evidence type="ECO:0000256" key="1">
    <source>
        <dbReference type="ARBA" id="ARBA00023015"/>
    </source>
</evidence>
<dbReference type="GO" id="GO:0003677">
    <property type="term" value="F:DNA binding"/>
    <property type="evidence" value="ECO:0007669"/>
    <property type="project" value="UniProtKB-KW"/>
</dbReference>
<dbReference type="InterPro" id="IPR001387">
    <property type="entry name" value="Cro/C1-type_HTH"/>
</dbReference>
<dbReference type="CDD" id="cd00093">
    <property type="entry name" value="HTH_XRE"/>
    <property type="match status" value="1"/>
</dbReference>
<keyword evidence="6" id="KW-1185">Reference proteome</keyword>
<organism evidence="5 6">
    <name type="scientific">Agaricicola taiwanensis</name>
    <dbReference type="NCBI Taxonomy" id="591372"/>
    <lineage>
        <taxon>Bacteria</taxon>
        <taxon>Pseudomonadati</taxon>
        <taxon>Pseudomonadota</taxon>
        <taxon>Alphaproteobacteria</taxon>
        <taxon>Rhodobacterales</taxon>
        <taxon>Paracoccaceae</taxon>
        <taxon>Agaricicola</taxon>
    </lineage>
</organism>
<dbReference type="InterPro" id="IPR015927">
    <property type="entry name" value="Peptidase_S24_S26A/B/C"/>
</dbReference>
<dbReference type="SMART" id="SM00530">
    <property type="entry name" value="HTH_XRE"/>
    <property type="match status" value="1"/>
</dbReference>
<proteinExistence type="predicted"/>
<dbReference type="Pfam" id="PF01381">
    <property type="entry name" value="HTH_3"/>
    <property type="match status" value="1"/>
</dbReference>
<dbReference type="InterPro" id="IPR010982">
    <property type="entry name" value="Lambda_DNA-bd_dom_sf"/>
</dbReference>
<dbReference type="InterPro" id="IPR039418">
    <property type="entry name" value="LexA-like"/>
</dbReference>
<keyword evidence="3" id="KW-0804">Transcription</keyword>
<dbReference type="InterPro" id="IPR036286">
    <property type="entry name" value="LexA/Signal_pep-like_sf"/>
</dbReference>
<dbReference type="PANTHER" id="PTHR40661">
    <property type="match status" value="1"/>
</dbReference>
<evidence type="ECO:0000256" key="2">
    <source>
        <dbReference type="ARBA" id="ARBA00023125"/>
    </source>
</evidence>
<dbReference type="PROSITE" id="PS50943">
    <property type="entry name" value="HTH_CROC1"/>
    <property type="match status" value="1"/>
</dbReference>
<dbReference type="RefSeq" id="WP_188411088.1">
    <property type="nucleotide sequence ID" value="NZ_BMCP01000008.1"/>
</dbReference>
<reference evidence="5" key="2">
    <citation type="submission" date="2020-09" db="EMBL/GenBank/DDBJ databases">
        <authorList>
            <person name="Sun Q."/>
            <person name="Sedlacek I."/>
        </authorList>
    </citation>
    <scope>NUCLEOTIDE SEQUENCE</scope>
    <source>
        <strain evidence="5">CCM 7684</strain>
    </source>
</reference>
<evidence type="ECO:0000256" key="3">
    <source>
        <dbReference type="ARBA" id="ARBA00023163"/>
    </source>
</evidence>
<dbReference type="Pfam" id="PF00717">
    <property type="entry name" value="Peptidase_S24"/>
    <property type="match status" value="1"/>
</dbReference>
<gene>
    <name evidence="5" type="ORF">GCM10007276_34590</name>
</gene>
<feature type="domain" description="HTH cro/C1-type" evidence="4">
    <location>
        <begin position="8"/>
        <end position="62"/>
    </location>
</feature>
<evidence type="ECO:0000313" key="5">
    <source>
        <dbReference type="EMBL" id="GGE54653.1"/>
    </source>
</evidence>
<evidence type="ECO:0000313" key="6">
    <source>
        <dbReference type="Proteomes" id="UP000602745"/>
    </source>
</evidence>
<dbReference type="Gene3D" id="2.10.109.10">
    <property type="entry name" value="Umud Fragment, subunit A"/>
    <property type="match status" value="1"/>
</dbReference>
<accession>A0A8J2YNA1</accession>